<feature type="domain" description="TNT" evidence="2">
    <location>
        <begin position="130"/>
        <end position="233"/>
    </location>
</feature>
<dbReference type="PANTHER" id="PTHR42059:SF1">
    <property type="entry name" value="TNT DOMAIN-CONTAINING PROTEIN"/>
    <property type="match status" value="1"/>
</dbReference>
<feature type="signal peptide" evidence="1">
    <location>
        <begin position="1"/>
        <end position="26"/>
    </location>
</feature>
<dbReference type="GO" id="GO:0050135">
    <property type="term" value="F:NADP+ nucleosidase activity"/>
    <property type="evidence" value="ECO:0007669"/>
    <property type="project" value="InterPro"/>
</dbReference>
<dbReference type="RefSeq" id="WP_005205240.1">
    <property type="nucleotide sequence ID" value="NZ_BAFC01000052.1"/>
</dbReference>
<dbReference type="AlphaFoldDB" id="H5TZL4"/>
<keyword evidence="1" id="KW-0732">Signal</keyword>
<evidence type="ECO:0000313" key="4">
    <source>
        <dbReference type="Proteomes" id="UP000005845"/>
    </source>
</evidence>
<evidence type="ECO:0000259" key="2">
    <source>
        <dbReference type="Pfam" id="PF14021"/>
    </source>
</evidence>
<dbReference type="EMBL" id="BAFC01000052">
    <property type="protein sequence ID" value="GAB38922.1"/>
    <property type="molecule type" value="Genomic_DNA"/>
</dbReference>
<accession>H5TZL4</accession>
<sequence>MRRRVLVLVLSFFLALAFGSAGVATAAPGLGSSDFGSLGGIPGLPGTSAGCSAELYSPGDWRLGPKEFATEAPVGPQLAGYKRLGNFTDGKDFLTKWWDPDAKPKANWRYPEQQGYVIRNGKPIKHRAALDVGKSIDRYGGEGGNFFAPTGTSYIKRSLPPSNLVNSSSPRYCNYHVYRVVKQLPIYTGPIAPAFEQPGLGTQYEVVPQLLPSRPECGTDVNVGWLLCAGYLLQTFPPVTSG</sequence>
<comment type="caution">
    <text evidence="3">The sequence shown here is derived from an EMBL/GenBank/DDBJ whole genome shotgun (WGS) entry which is preliminary data.</text>
</comment>
<keyword evidence="4" id="KW-1185">Reference proteome</keyword>
<reference evidence="3 4" key="1">
    <citation type="submission" date="2012-02" db="EMBL/GenBank/DDBJ databases">
        <title>Whole genome shotgun sequence of Gordonia sputi NBRC 100414.</title>
        <authorList>
            <person name="Yoshida I."/>
            <person name="Hosoyama A."/>
            <person name="Tsuchikane K."/>
            <person name="Katsumata H."/>
            <person name="Yamazaki S."/>
            <person name="Fujita N."/>
        </authorList>
    </citation>
    <scope>NUCLEOTIDE SEQUENCE [LARGE SCALE GENOMIC DNA]</scope>
    <source>
        <strain evidence="3 4">NBRC 100414</strain>
    </source>
</reference>
<dbReference type="Pfam" id="PF14021">
    <property type="entry name" value="TNT"/>
    <property type="match status" value="1"/>
</dbReference>
<name>H5TZL4_9ACTN</name>
<dbReference type="Proteomes" id="UP000005845">
    <property type="component" value="Unassembled WGS sequence"/>
</dbReference>
<dbReference type="InterPro" id="IPR025331">
    <property type="entry name" value="TNT"/>
</dbReference>
<feature type="chain" id="PRO_5003598652" description="TNT domain-containing protein" evidence="1">
    <location>
        <begin position="27"/>
        <end position="242"/>
    </location>
</feature>
<protein>
    <recommendedName>
        <fullName evidence="2">TNT domain-containing protein</fullName>
    </recommendedName>
</protein>
<evidence type="ECO:0000256" key="1">
    <source>
        <dbReference type="SAM" id="SignalP"/>
    </source>
</evidence>
<evidence type="ECO:0000313" key="3">
    <source>
        <dbReference type="EMBL" id="GAB38922.1"/>
    </source>
</evidence>
<dbReference type="PANTHER" id="PTHR42059">
    <property type="entry name" value="TNT DOMAIN-CONTAINING PROTEIN"/>
    <property type="match status" value="1"/>
</dbReference>
<dbReference type="InterPro" id="IPR053024">
    <property type="entry name" value="Fungal_surface_NADase"/>
</dbReference>
<dbReference type="eggNOG" id="ENOG50332U3">
    <property type="taxonomic scope" value="Bacteria"/>
</dbReference>
<organism evidence="3 4">
    <name type="scientific">Gordonia sputi NBRC 100414</name>
    <dbReference type="NCBI Taxonomy" id="1089453"/>
    <lineage>
        <taxon>Bacteria</taxon>
        <taxon>Bacillati</taxon>
        <taxon>Actinomycetota</taxon>
        <taxon>Actinomycetes</taxon>
        <taxon>Mycobacteriales</taxon>
        <taxon>Gordoniaceae</taxon>
        <taxon>Gordonia</taxon>
    </lineage>
</organism>
<proteinExistence type="predicted"/>
<gene>
    <name evidence="3" type="ORF">GOSPT_052_00760</name>
</gene>